<evidence type="ECO:0000256" key="14">
    <source>
        <dbReference type="ARBA" id="ARBA00023004"/>
    </source>
</evidence>
<dbReference type="CDD" id="cd16917">
    <property type="entry name" value="HATPase_UhpB-NarQ-NarX-like"/>
    <property type="match status" value="1"/>
</dbReference>
<dbReference type="PANTHER" id="PTHR24421">
    <property type="entry name" value="NITRATE/NITRITE SENSOR PROTEIN NARX-RELATED"/>
    <property type="match status" value="1"/>
</dbReference>
<keyword evidence="9" id="KW-0808">Transferase</keyword>
<comment type="cofactor">
    <cofactor evidence="2">
        <name>[4Fe-4S] cluster</name>
        <dbReference type="ChEBI" id="CHEBI:49883"/>
    </cofactor>
</comment>
<dbReference type="EC" id="2.7.13.3" evidence="4"/>
<dbReference type="InterPro" id="IPR004358">
    <property type="entry name" value="Sig_transdc_His_kin-like_C"/>
</dbReference>
<evidence type="ECO:0000256" key="5">
    <source>
        <dbReference type="ARBA" id="ARBA00017322"/>
    </source>
</evidence>
<feature type="transmembrane region" description="Helical" evidence="19">
    <location>
        <begin position="64"/>
        <end position="88"/>
    </location>
</feature>
<evidence type="ECO:0000256" key="4">
    <source>
        <dbReference type="ARBA" id="ARBA00012438"/>
    </source>
</evidence>
<evidence type="ECO:0000256" key="2">
    <source>
        <dbReference type="ARBA" id="ARBA00001966"/>
    </source>
</evidence>
<feature type="domain" description="Histidine kinase" evidence="20">
    <location>
        <begin position="614"/>
        <end position="697"/>
    </location>
</feature>
<keyword evidence="10" id="KW-0479">Metal-binding</keyword>
<accession>A0ABQ4C3Q9</accession>
<dbReference type="Pfam" id="PF07730">
    <property type="entry name" value="HisKA_3"/>
    <property type="match status" value="1"/>
</dbReference>
<evidence type="ECO:0000256" key="7">
    <source>
        <dbReference type="ARBA" id="ARBA00022490"/>
    </source>
</evidence>
<feature type="transmembrane region" description="Helical" evidence="19">
    <location>
        <begin position="288"/>
        <end position="308"/>
    </location>
</feature>
<evidence type="ECO:0000256" key="13">
    <source>
        <dbReference type="ARBA" id="ARBA00022840"/>
    </source>
</evidence>
<dbReference type="SUPFAM" id="SSF55874">
    <property type="entry name" value="ATPase domain of HSP90 chaperone/DNA topoisomerase II/histidine kinase"/>
    <property type="match status" value="1"/>
</dbReference>
<evidence type="ECO:0000256" key="11">
    <source>
        <dbReference type="ARBA" id="ARBA00022741"/>
    </source>
</evidence>
<proteinExistence type="predicted"/>
<keyword evidence="16" id="KW-0411">Iron-sulfur</keyword>
<organism evidence="21 22">
    <name type="scientific">Asanoa iriomotensis</name>
    <dbReference type="NCBI Taxonomy" id="234613"/>
    <lineage>
        <taxon>Bacteria</taxon>
        <taxon>Bacillati</taxon>
        <taxon>Actinomycetota</taxon>
        <taxon>Actinomycetes</taxon>
        <taxon>Micromonosporales</taxon>
        <taxon>Micromonosporaceae</taxon>
        <taxon>Asanoa</taxon>
    </lineage>
</organism>
<evidence type="ECO:0000256" key="6">
    <source>
        <dbReference type="ARBA" id="ARBA00022485"/>
    </source>
</evidence>
<reference evidence="21 22" key="1">
    <citation type="submission" date="2021-01" db="EMBL/GenBank/DDBJ databases">
        <title>Whole genome shotgun sequence of Asanoa iriomotensis NBRC 100142.</title>
        <authorList>
            <person name="Komaki H."/>
            <person name="Tamura T."/>
        </authorList>
    </citation>
    <scope>NUCLEOTIDE SEQUENCE [LARGE SCALE GENOMIC DNA]</scope>
    <source>
        <strain evidence="21 22">NBRC 100142</strain>
    </source>
</reference>
<dbReference type="Pfam" id="PF02518">
    <property type="entry name" value="HATPase_c"/>
    <property type="match status" value="1"/>
</dbReference>
<evidence type="ECO:0000256" key="9">
    <source>
        <dbReference type="ARBA" id="ARBA00022679"/>
    </source>
</evidence>
<name>A0ABQ4C3Q9_9ACTN</name>
<keyword evidence="19" id="KW-0472">Membrane</keyword>
<keyword evidence="11" id="KW-0547">Nucleotide-binding</keyword>
<keyword evidence="8" id="KW-0597">Phosphoprotein</keyword>
<evidence type="ECO:0000256" key="10">
    <source>
        <dbReference type="ARBA" id="ARBA00022723"/>
    </source>
</evidence>
<dbReference type="PANTHER" id="PTHR24421:SF10">
    <property type="entry name" value="NITRATE_NITRITE SENSOR PROTEIN NARQ"/>
    <property type="match status" value="1"/>
</dbReference>
<feature type="transmembrane region" description="Helical" evidence="19">
    <location>
        <begin position="7"/>
        <end position="29"/>
    </location>
</feature>
<evidence type="ECO:0000256" key="16">
    <source>
        <dbReference type="ARBA" id="ARBA00023014"/>
    </source>
</evidence>
<dbReference type="Proteomes" id="UP000624325">
    <property type="component" value="Unassembled WGS sequence"/>
</dbReference>
<dbReference type="InterPro" id="IPR011712">
    <property type="entry name" value="Sig_transdc_His_kin_sub3_dim/P"/>
</dbReference>
<evidence type="ECO:0000256" key="8">
    <source>
        <dbReference type="ARBA" id="ARBA00022553"/>
    </source>
</evidence>
<feature type="transmembrane region" description="Helical" evidence="19">
    <location>
        <begin position="216"/>
        <end position="238"/>
    </location>
</feature>
<keyword evidence="19" id="KW-0812">Transmembrane</keyword>
<evidence type="ECO:0000256" key="12">
    <source>
        <dbReference type="ARBA" id="ARBA00022777"/>
    </source>
</evidence>
<dbReference type="PROSITE" id="PS50109">
    <property type="entry name" value="HIS_KIN"/>
    <property type="match status" value="1"/>
</dbReference>
<evidence type="ECO:0000256" key="17">
    <source>
        <dbReference type="ARBA" id="ARBA00024827"/>
    </source>
</evidence>
<evidence type="ECO:0000256" key="15">
    <source>
        <dbReference type="ARBA" id="ARBA00023012"/>
    </source>
</evidence>
<dbReference type="SMART" id="SM00387">
    <property type="entry name" value="HATPase_c"/>
    <property type="match status" value="1"/>
</dbReference>
<dbReference type="SUPFAM" id="SSF55781">
    <property type="entry name" value="GAF domain-like"/>
    <property type="match status" value="1"/>
</dbReference>
<sequence>MNLVRPISWVFALAGAAALGSAVVLDLVWGDPAHALWALSGPAPFYLVGLLASWHRPDHLAVRWLLATGTLFAFDICLGESLLGLVISTPAAPVIVLLRLWVGLGATAAGMGLIGLFPSGRPENATERAVLWTVGAQVALLPLFAAVTNPDLLRGVYPEPGQLRIPSPVYVEELARLGPAADWLLLNFALWTAVGFAMLALRYRRSAPARRRQIRWLLVGGAAGFVAWWAQVYLLLWLGPDSVAVQVGELVLWPLTVAMVLGSLLVALFYDGVFGIDRPARRRLAYRLSWTLIGVAHVCAAAGLGLLAARLSTAETAVLVAVAASLALLPVRGRLQQVADRWVFGARLDGYELLTRFGASLDQSPGPARLLQTLAETVRRGLDLTWTRVRLTADPATGAAPAGADATGFAGTVIAAAEEPALTVVIRHGDTELGRIECGPRQDGNVLVEEDRRLLGYLAGQAAAAVHNLHLAAELSVRLGQIRRQAAELSASRQRVVAGQDAERRRIQRDLHDGVQQHVVAATAKLGLARQRIGRGDPRGEQLLAELYHDLGQLLNELRDVAYAIHPPVLSDRGLLEAVEAQAARLPVPMAVRADPALRAVRYPPAIEATAWYALAEALSNVVKHANAVQVDVSLLQRGDRLQLTVRDDGCGFDPAGARGLGLAGLTDRLDVLGGTLSVDSAAGRGTTLSMEIPLDNPDPADA</sequence>
<comment type="subcellular location">
    <subcellularLocation>
        <location evidence="3">Cytoplasm</location>
    </subcellularLocation>
</comment>
<keyword evidence="14" id="KW-0408">Iron</keyword>
<dbReference type="Gene3D" id="3.30.450.40">
    <property type="match status" value="1"/>
</dbReference>
<evidence type="ECO:0000256" key="1">
    <source>
        <dbReference type="ARBA" id="ARBA00000085"/>
    </source>
</evidence>
<feature type="transmembrane region" description="Helical" evidence="19">
    <location>
        <begin position="183"/>
        <end position="204"/>
    </location>
</feature>
<keyword evidence="12" id="KW-0418">Kinase</keyword>
<evidence type="ECO:0000256" key="3">
    <source>
        <dbReference type="ARBA" id="ARBA00004496"/>
    </source>
</evidence>
<keyword evidence="7" id="KW-0963">Cytoplasm</keyword>
<dbReference type="InterPro" id="IPR036890">
    <property type="entry name" value="HATPase_C_sf"/>
</dbReference>
<dbReference type="InterPro" id="IPR050482">
    <property type="entry name" value="Sensor_HK_TwoCompSys"/>
</dbReference>
<keyword evidence="22" id="KW-1185">Reference proteome</keyword>
<dbReference type="InterPro" id="IPR003594">
    <property type="entry name" value="HATPase_dom"/>
</dbReference>
<gene>
    <name evidence="21" type="ORF">Air01nite_35050</name>
</gene>
<evidence type="ECO:0000313" key="22">
    <source>
        <dbReference type="Proteomes" id="UP000624325"/>
    </source>
</evidence>
<keyword evidence="19" id="KW-1133">Transmembrane helix</keyword>
<evidence type="ECO:0000256" key="19">
    <source>
        <dbReference type="SAM" id="Phobius"/>
    </source>
</evidence>
<dbReference type="Gene3D" id="1.20.5.1930">
    <property type="match status" value="1"/>
</dbReference>
<comment type="function">
    <text evidence="17">Member of the two-component regulatory system NreB/NreC involved in the control of dissimilatory nitrate/nitrite reduction in response to oxygen. NreB functions as a direct oxygen sensor histidine kinase which is autophosphorylated, in the absence of oxygen, probably at the conserved histidine residue, and transfers its phosphate group probably to a conserved aspartate residue of NreC. NreB/NreC activates the expression of the nitrate (narGHJI) and nitrite (nir) reductase operons, as well as the putative nitrate transporter gene narT.</text>
</comment>
<dbReference type="InterPro" id="IPR005467">
    <property type="entry name" value="His_kinase_dom"/>
</dbReference>
<feature type="transmembrane region" description="Helical" evidence="19">
    <location>
        <begin position="129"/>
        <end position="147"/>
    </location>
</feature>
<keyword evidence="13" id="KW-0067">ATP-binding</keyword>
<evidence type="ECO:0000256" key="18">
    <source>
        <dbReference type="ARBA" id="ARBA00030800"/>
    </source>
</evidence>
<comment type="catalytic activity">
    <reaction evidence="1">
        <text>ATP + protein L-histidine = ADP + protein N-phospho-L-histidine.</text>
        <dbReference type="EC" id="2.7.13.3"/>
    </reaction>
</comment>
<dbReference type="InterPro" id="IPR029016">
    <property type="entry name" value="GAF-like_dom_sf"/>
</dbReference>
<keyword evidence="6" id="KW-0004">4Fe-4S</keyword>
<protein>
    <recommendedName>
        <fullName evidence="5">Oxygen sensor histidine kinase NreB</fullName>
        <ecNumber evidence="4">2.7.13.3</ecNumber>
    </recommendedName>
    <alternativeName>
        <fullName evidence="18">Nitrogen regulation protein B</fullName>
    </alternativeName>
</protein>
<keyword evidence="15" id="KW-0902">Two-component regulatory system</keyword>
<feature type="transmembrane region" description="Helical" evidence="19">
    <location>
        <begin position="250"/>
        <end position="276"/>
    </location>
</feature>
<feature type="transmembrane region" description="Helical" evidence="19">
    <location>
        <begin position="94"/>
        <end position="117"/>
    </location>
</feature>
<dbReference type="PRINTS" id="PR00344">
    <property type="entry name" value="BCTRLSENSOR"/>
</dbReference>
<evidence type="ECO:0000313" key="21">
    <source>
        <dbReference type="EMBL" id="GIF57410.1"/>
    </source>
</evidence>
<evidence type="ECO:0000259" key="20">
    <source>
        <dbReference type="PROSITE" id="PS50109"/>
    </source>
</evidence>
<dbReference type="EMBL" id="BONC01000023">
    <property type="protein sequence ID" value="GIF57410.1"/>
    <property type="molecule type" value="Genomic_DNA"/>
</dbReference>
<dbReference type="Gene3D" id="3.30.565.10">
    <property type="entry name" value="Histidine kinase-like ATPase, C-terminal domain"/>
    <property type="match status" value="1"/>
</dbReference>
<feature type="transmembrane region" description="Helical" evidence="19">
    <location>
        <begin position="35"/>
        <end position="52"/>
    </location>
</feature>
<comment type="caution">
    <text evidence="21">The sequence shown here is derived from an EMBL/GenBank/DDBJ whole genome shotgun (WGS) entry which is preliminary data.</text>
</comment>